<dbReference type="EMBL" id="UZAD01002251">
    <property type="protein sequence ID" value="VDN85677.1"/>
    <property type="molecule type" value="Genomic_DNA"/>
</dbReference>
<name>A0A0N4T8J0_BRUPA</name>
<keyword evidence="2" id="KW-1185">Reference proteome</keyword>
<evidence type="ECO:0000313" key="1">
    <source>
        <dbReference type="EMBL" id="VDN85677.1"/>
    </source>
</evidence>
<reference evidence="1 2" key="2">
    <citation type="submission" date="2018-11" db="EMBL/GenBank/DDBJ databases">
        <authorList>
            <consortium name="Pathogen Informatics"/>
        </authorList>
    </citation>
    <scope>NUCLEOTIDE SEQUENCE [LARGE SCALE GENOMIC DNA]</scope>
</reference>
<evidence type="ECO:0000313" key="2">
    <source>
        <dbReference type="Proteomes" id="UP000278627"/>
    </source>
</evidence>
<dbReference type="WBParaSite" id="BPAG_0000452701-mRNA-1">
    <property type="protein sequence ID" value="BPAG_0000452701-mRNA-1"/>
    <property type="gene ID" value="BPAG_0000452701"/>
</dbReference>
<organism evidence="3">
    <name type="scientific">Brugia pahangi</name>
    <name type="common">Filarial nematode worm</name>
    <dbReference type="NCBI Taxonomy" id="6280"/>
    <lineage>
        <taxon>Eukaryota</taxon>
        <taxon>Metazoa</taxon>
        <taxon>Ecdysozoa</taxon>
        <taxon>Nematoda</taxon>
        <taxon>Chromadorea</taxon>
        <taxon>Rhabditida</taxon>
        <taxon>Spirurina</taxon>
        <taxon>Spiruromorpha</taxon>
        <taxon>Filarioidea</taxon>
        <taxon>Onchocercidae</taxon>
        <taxon>Brugia</taxon>
    </lineage>
</organism>
<reference evidence="3" key="1">
    <citation type="submission" date="2017-02" db="UniProtKB">
        <authorList>
            <consortium name="WormBaseParasite"/>
        </authorList>
    </citation>
    <scope>IDENTIFICATION</scope>
</reference>
<evidence type="ECO:0000313" key="3">
    <source>
        <dbReference type="WBParaSite" id="BPAG_0000452701-mRNA-1"/>
    </source>
</evidence>
<accession>A0A0N4T8J0</accession>
<sequence length="61" mass="7034">MQRLDKDVCLLCSVGRKRRVVIFELWVLSRVSFRSALISTFLSVVELMYVKAISKEMVLVA</sequence>
<proteinExistence type="predicted"/>
<dbReference type="AlphaFoldDB" id="A0A0N4T8J0"/>
<dbReference type="Proteomes" id="UP000278627">
    <property type="component" value="Unassembled WGS sequence"/>
</dbReference>
<gene>
    <name evidence="1" type="ORF">BPAG_LOCUS4491</name>
</gene>
<protein>
    <submittedName>
        <fullName evidence="3">Ovule protein</fullName>
    </submittedName>
</protein>